<organism evidence="2 3">
    <name type="scientific">Senegalia massiliensis</name>
    <dbReference type="NCBI Taxonomy" id="1720316"/>
    <lineage>
        <taxon>Bacteria</taxon>
        <taxon>Bacillati</taxon>
        <taxon>Bacillota</taxon>
        <taxon>Clostridia</taxon>
        <taxon>Eubacteriales</taxon>
        <taxon>Clostridiaceae</taxon>
        <taxon>Senegalia</taxon>
    </lineage>
</organism>
<evidence type="ECO:0000259" key="1">
    <source>
        <dbReference type="Pfam" id="PF00126"/>
    </source>
</evidence>
<dbReference type="Gene3D" id="1.10.10.10">
    <property type="entry name" value="Winged helix-like DNA-binding domain superfamily/Winged helix DNA-binding domain"/>
    <property type="match status" value="1"/>
</dbReference>
<evidence type="ECO:0000313" key="2">
    <source>
        <dbReference type="EMBL" id="NBI05986.1"/>
    </source>
</evidence>
<dbReference type="InterPro" id="IPR000847">
    <property type="entry name" value="LysR_HTH_N"/>
</dbReference>
<feature type="domain" description="HTH lysR-type" evidence="1">
    <location>
        <begin position="22"/>
        <end position="81"/>
    </location>
</feature>
<dbReference type="RefSeq" id="WP_160196471.1">
    <property type="nucleotide sequence ID" value="NZ_QXXA01000004.1"/>
</dbReference>
<dbReference type="AlphaFoldDB" id="A0A845QWU3"/>
<reference evidence="2 3" key="1">
    <citation type="submission" date="2018-08" db="EMBL/GenBank/DDBJ databases">
        <title>Murine metabolic-syndrome-specific gut microbial biobank.</title>
        <authorList>
            <person name="Liu C."/>
        </authorList>
    </citation>
    <scope>NUCLEOTIDE SEQUENCE [LARGE SCALE GENOMIC DNA]</scope>
    <source>
        <strain evidence="2 3">583</strain>
    </source>
</reference>
<dbReference type="InterPro" id="IPR051815">
    <property type="entry name" value="Molybdate_resp_trans_reg"/>
</dbReference>
<evidence type="ECO:0000313" key="3">
    <source>
        <dbReference type="Proteomes" id="UP000467132"/>
    </source>
</evidence>
<dbReference type="PANTHER" id="PTHR30432">
    <property type="entry name" value="TRANSCRIPTIONAL REGULATOR MODE"/>
    <property type="match status" value="1"/>
</dbReference>
<comment type="caution">
    <text evidence="2">The sequence shown here is derived from an EMBL/GenBank/DDBJ whole genome shotgun (WGS) entry which is preliminary data.</text>
</comment>
<dbReference type="InterPro" id="IPR036390">
    <property type="entry name" value="WH_DNA-bd_sf"/>
</dbReference>
<accession>A0A845QWU3</accession>
<gene>
    <name evidence="2" type="ORF">D3Z33_03825</name>
</gene>
<dbReference type="GO" id="GO:0003700">
    <property type="term" value="F:DNA-binding transcription factor activity"/>
    <property type="evidence" value="ECO:0007669"/>
    <property type="project" value="InterPro"/>
</dbReference>
<dbReference type="Proteomes" id="UP000467132">
    <property type="component" value="Unassembled WGS sequence"/>
</dbReference>
<protein>
    <submittedName>
        <fullName evidence="2">LysR family transcriptional regulator</fullName>
    </submittedName>
</protein>
<dbReference type="PANTHER" id="PTHR30432:SF1">
    <property type="entry name" value="DNA-BINDING TRANSCRIPTIONAL DUAL REGULATOR MODE"/>
    <property type="match status" value="1"/>
</dbReference>
<keyword evidence="3" id="KW-1185">Reference proteome</keyword>
<dbReference type="SUPFAM" id="SSF46785">
    <property type="entry name" value="Winged helix' DNA-binding domain"/>
    <property type="match status" value="1"/>
</dbReference>
<dbReference type="Pfam" id="PF00126">
    <property type="entry name" value="HTH_1"/>
    <property type="match status" value="1"/>
</dbReference>
<name>A0A845QWU3_9CLOT</name>
<dbReference type="OrthoDB" id="285216at2"/>
<sequence length="111" mass="12736">MKVGYRVWIENENKAFGKGPYELLIQINKLGSINMACKNLNMSYSKGFKIIKKIEDELGFKLLDRTIGGKSGGGCSLTENAKKMICSYENFIEELDMEMNRLFEKHFNNII</sequence>
<proteinExistence type="predicted"/>
<dbReference type="InterPro" id="IPR036388">
    <property type="entry name" value="WH-like_DNA-bd_sf"/>
</dbReference>
<dbReference type="EMBL" id="QXXA01000004">
    <property type="protein sequence ID" value="NBI05986.1"/>
    <property type="molecule type" value="Genomic_DNA"/>
</dbReference>